<keyword evidence="4" id="KW-1185">Reference proteome</keyword>
<dbReference type="Proteomes" id="UP000193944">
    <property type="component" value="Unassembled WGS sequence"/>
</dbReference>
<dbReference type="InterPro" id="IPR045669">
    <property type="entry name" value="FHIP_C"/>
</dbReference>
<dbReference type="PANTHER" id="PTHR21705:SF11">
    <property type="entry name" value="FHIP FAMILY PROTEIN CG3558"/>
    <property type="match status" value="1"/>
</dbReference>
<dbReference type="Pfam" id="PF19314">
    <property type="entry name" value="DUF5917"/>
    <property type="match status" value="1"/>
</dbReference>
<dbReference type="Pfam" id="PF10257">
    <property type="entry name" value="RAI16-like"/>
    <property type="match status" value="1"/>
</dbReference>
<dbReference type="OrthoDB" id="2139920at2759"/>
<dbReference type="InterPro" id="IPR019384">
    <property type="entry name" value="FHIP"/>
</dbReference>
<name>A0A1Y1X6L0_9FUNG</name>
<evidence type="ECO:0000313" key="4">
    <source>
        <dbReference type="Proteomes" id="UP000193944"/>
    </source>
</evidence>
<proteinExistence type="inferred from homology"/>
<feature type="domain" description="FHF complex subunit HOOK-interacting protein C-terminal" evidence="2">
    <location>
        <begin position="548"/>
        <end position="624"/>
    </location>
</feature>
<dbReference type="AlphaFoldDB" id="A0A1Y1X6L0"/>
<dbReference type="PANTHER" id="PTHR21705">
    <property type="entry name" value="RAI16 PROTEIN-RELATED"/>
    <property type="match status" value="1"/>
</dbReference>
<evidence type="ECO:0000313" key="3">
    <source>
        <dbReference type="EMBL" id="ORX81318.1"/>
    </source>
</evidence>
<protein>
    <recommendedName>
        <fullName evidence="2">FHF complex subunit HOOK-interacting protein C-terminal domain-containing protein</fullName>
    </recommendedName>
</protein>
<gene>
    <name evidence="3" type="ORF">BCR32DRAFT_293325</name>
</gene>
<reference evidence="3 4" key="2">
    <citation type="submission" date="2016-08" db="EMBL/GenBank/DDBJ databases">
        <title>Pervasive Adenine N6-methylation of Active Genes in Fungi.</title>
        <authorList>
            <consortium name="DOE Joint Genome Institute"/>
            <person name="Mondo S.J."/>
            <person name="Dannebaum R.O."/>
            <person name="Kuo R.C."/>
            <person name="Labutti K."/>
            <person name="Haridas S."/>
            <person name="Kuo A."/>
            <person name="Salamov A."/>
            <person name="Ahrendt S.R."/>
            <person name="Lipzen A."/>
            <person name="Sullivan W."/>
            <person name="Andreopoulos W.B."/>
            <person name="Clum A."/>
            <person name="Lindquist E."/>
            <person name="Daum C."/>
            <person name="Ramamoorthy G.K."/>
            <person name="Gryganskyi A."/>
            <person name="Culley D."/>
            <person name="Magnuson J.K."/>
            <person name="James T.Y."/>
            <person name="O'Malley M.A."/>
            <person name="Stajich J.E."/>
            <person name="Spatafora J.W."/>
            <person name="Visel A."/>
            <person name="Grigoriev I.V."/>
        </authorList>
    </citation>
    <scope>NUCLEOTIDE SEQUENCE [LARGE SCALE GENOMIC DNA]</scope>
    <source>
        <strain evidence="3 4">S4</strain>
    </source>
</reference>
<evidence type="ECO:0000256" key="1">
    <source>
        <dbReference type="ARBA" id="ARBA00024336"/>
    </source>
</evidence>
<evidence type="ECO:0000259" key="2">
    <source>
        <dbReference type="Pfam" id="PF19314"/>
    </source>
</evidence>
<dbReference type="EMBL" id="MCFG01000121">
    <property type="protein sequence ID" value="ORX81318.1"/>
    <property type="molecule type" value="Genomic_DNA"/>
</dbReference>
<comment type="similarity">
    <text evidence="1">Belongs to the FHIP family.</text>
</comment>
<organism evidence="3 4">
    <name type="scientific">Anaeromyces robustus</name>
    <dbReference type="NCBI Taxonomy" id="1754192"/>
    <lineage>
        <taxon>Eukaryota</taxon>
        <taxon>Fungi</taxon>
        <taxon>Fungi incertae sedis</taxon>
        <taxon>Chytridiomycota</taxon>
        <taxon>Chytridiomycota incertae sedis</taxon>
        <taxon>Neocallimastigomycetes</taxon>
        <taxon>Neocallimastigales</taxon>
        <taxon>Neocallimastigaceae</taxon>
        <taxon>Anaeromyces</taxon>
    </lineage>
</organism>
<accession>A0A1Y1X6L0</accession>
<comment type="caution">
    <text evidence="3">The sequence shown here is derived from an EMBL/GenBank/DDBJ whole genome shotgun (WGS) entry which is preliminary data.</text>
</comment>
<reference evidence="3 4" key="1">
    <citation type="submission" date="2016-08" db="EMBL/GenBank/DDBJ databases">
        <title>A Parts List for Fungal Cellulosomes Revealed by Comparative Genomics.</title>
        <authorList>
            <consortium name="DOE Joint Genome Institute"/>
            <person name="Haitjema C.H."/>
            <person name="Gilmore S.P."/>
            <person name="Henske J.K."/>
            <person name="Solomon K.V."/>
            <person name="De Groot R."/>
            <person name="Kuo A."/>
            <person name="Mondo S.J."/>
            <person name="Salamov A.A."/>
            <person name="Labutti K."/>
            <person name="Zhao Z."/>
            <person name="Chiniquy J."/>
            <person name="Barry K."/>
            <person name="Brewer H.M."/>
            <person name="Purvine S.O."/>
            <person name="Wright A.T."/>
            <person name="Boxma B."/>
            <person name="Van Alen T."/>
            <person name="Hackstein J.H."/>
            <person name="Baker S.E."/>
            <person name="Grigoriev I.V."/>
            <person name="O'Malley M.A."/>
        </authorList>
    </citation>
    <scope>NUCLEOTIDE SEQUENCE [LARGE SCALE GENOMIC DNA]</scope>
    <source>
        <strain evidence="3 4">S4</strain>
    </source>
</reference>
<sequence length="677" mass="79536">MSVGKPNLINIDKIFNFDNFFDTEIERHNYASKPKSKVASFRNHWTGIVDACSPLSIDLEVSDTNILNHMDRMKAMLISEDRNIPNNLASCGECMEYFLNKECLRQLVQSSIKGTPPHGLIYATIDFYSDLCSLMNENFLTKKAVYKPLLILLKHCYTNKDITQRYEKYIIDLLFNICQKINIHPQLLNIFIYENSEYYECILFEYLKQFILTPGNTGDMARTSMKYLFVHSFEIFSNYIKFINFPEQLIDNLCMAFNELPMDIKEVNNNNYKIYQFTTLFTLTESIIMDCSMQNIRDSIMFNLKEKFLKKIFMNKYIECYKSSENLDVISSYFYYMLSKIICIDFSSCFVSFIFQPFTFVNKDQSNSQEDESTNLFQLIMDNIMSHERNTSLDTINMLIITCLLKQHYRYTISYLIPNIRTKINSDKNDLINTNNNDNKNEINLNSDTDKINEVNNNSMKDKAQLLRNEVNRYIELFNSIKKDFGNEELNISDQYQEYIFDTNTNSSIQLSGLNFNDLNKNYPENAIQNILEEPDTLKAIKLLDNEAIFSQLFTLLKSFFENSPEFNLALTDAISQLLAAPETYLFIYLIDRDILDKNNKDSLYTIFTDLIKKRKQLLNSYQNELLKLNDGTSEENQQLIISNFNRNSRFILEFIKEVTVTIFEIQLKSEVFENYS</sequence>